<feature type="transmembrane region" description="Helical" evidence="6">
    <location>
        <begin position="318"/>
        <end position="344"/>
    </location>
</feature>
<evidence type="ECO:0000313" key="9">
    <source>
        <dbReference type="EMBL" id="EQD36048.1"/>
    </source>
</evidence>
<dbReference type="InterPro" id="IPR025857">
    <property type="entry name" value="MacB_PCD"/>
</dbReference>
<gene>
    <name evidence="9" type="ORF">B1A_18020</name>
</gene>
<protein>
    <submittedName>
        <fullName evidence="9">LolC/E family lipoprotein releasing system, transmembrane protein</fullName>
    </submittedName>
</protein>
<comment type="subcellular location">
    <subcellularLocation>
        <location evidence="1">Cell membrane</location>
        <topology evidence="1">Multi-pass membrane protein</topology>
    </subcellularLocation>
</comment>
<dbReference type="InterPro" id="IPR051447">
    <property type="entry name" value="Lipoprotein-release_system"/>
</dbReference>
<dbReference type="InterPro" id="IPR003838">
    <property type="entry name" value="ABC3_permease_C"/>
</dbReference>
<evidence type="ECO:0000256" key="3">
    <source>
        <dbReference type="ARBA" id="ARBA00022692"/>
    </source>
</evidence>
<reference evidence="9" key="1">
    <citation type="submission" date="2013-08" db="EMBL/GenBank/DDBJ databases">
        <authorList>
            <person name="Mendez C."/>
            <person name="Richter M."/>
            <person name="Ferrer M."/>
            <person name="Sanchez J."/>
        </authorList>
    </citation>
    <scope>NUCLEOTIDE SEQUENCE</scope>
</reference>
<keyword evidence="9" id="KW-0449">Lipoprotein</keyword>
<accession>T0YSC8</accession>
<dbReference type="PANTHER" id="PTHR30489:SF0">
    <property type="entry name" value="LIPOPROTEIN-RELEASING SYSTEM TRANSMEMBRANE PROTEIN LOLE"/>
    <property type="match status" value="1"/>
</dbReference>
<evidence type="ECO:0000256" key="2">
    <source>
        <dbReference type="ARBA" id="ARBA00022475"/>
    </source>
</evidence>
<feature type="domain" description="ABC3 transporter permease C-terminal" evidence="7">
    <location>
        <begin position="277"/>
        <end position="348"/>
    </location>
</feature>
<evidence type="ECO:0000259" key="8">
    <source>
        <dbReference type="Pfam" id="PF12704"/>
    </source>
</evidence>
<dbReference type="GO" id="GO:0098797">
    <property type="term" value="C:plasma membrane protein complex"/>
    <property type="evidence" value="ECO:0007669"/>
    <property type="project" value="TreeGrafter"/>
</dbReference>
<keyword evidence="2" id="KW-1003">Cell membrane</keyword>
<sequence>MFGSYEWLIGTRHLRSTHRRGFVSFVAVMSVCGLALGVATLIVVLSVMNGFGSVLRGRILDVTADATLMGLQGTTAHWRSLERRVLAHRHVEAVAPYIEQQALLTHGDYVAGASVRGVLPKQEARVTALARRLEHGDLGALRAGRYRVILGVDLARALHVHPGQSVVLIAPEGIATPAGLMPRMRRFRVAGIFDSGMYQYDRELALINLRDAARLFALPPGRVTGLRMRFTDPWRAGPEVRHIAYTLGGAGYYVSDWADHLVNFFRSIQITKSMMFVMLSMIVAVAAFNIVATLVMIVKEKQADIAILRTLGAAPGNILLVFAIQGLLIGLAGTLLGAGLGIFIAPPSAGSGRAARAGAAYPVSQSQGVLHERASGPGART</sequence>
<dbReference type="AlphaFoldDB" id="T0YSC8"/>
<comment type="caution">
    <text evidence="9">The sequence shown here is derived from an EMBL/GenBank/DDBJ whole genome shotgun (WGS) entry which is preliminary data.</text>
</comment>
<dbReference type="Pfam" id="PF12704">
    <property type="entry name" value="MacB_PCD"/>
    <property type="match status" value="1"/>
</dbReference>
<dbReference type="Pfam" id="PF02687">
    <property type="entry name" value="FtsX"/>
    <property type="match status" value="1"/>
</dbReference>
<feature type="transmembrane region" description="Helical" evidence="6">
    <location>
        <begin position="22"/>
        <end position="48"/>
    </location>
</feature>
<dbReference type="GO" id="GO:0044874">
    <property type="term" value="P:lipoprotein localization to outer membrane"/>
    <property type="evidence" value="ECO:0007669"/>
    <property type="project" value="TreeGrafter"/>
</dbReference>
<feature type="domain" description="MacB-like periplasmic core" evidence="8">
    <location>
        <begin position="28"/>
        <end position="222"/>
    </location>
</feature>
<evidence type="ECO:0000256" key="6">
    <source>
        <dbReference type="SAM" id="Phobius"/>
    </source>
</evidence>
<proteinExistence type="predicted"/>
<reference evidence="9" key="2">
    <citation type="journal article" date="2014" name="ISME J.">
        <title>Microbial stratification in low pH oxic and suboxic macroscopic growths along an acid mine drainage.</title>
        <authorList>
            <person name="Mendez-Garcia C."/>
            <person name="Mesa V."/>
            <person name="Sprenger R.R."/>
            <person name="Richter M."/>
            <person name="Diez M.S."/>
            <person name="Solano J."/>
            <person name="Bargiela R."/>
            <person name="Golyshina O.V."/>
            <person name="Manteca A."/>
            <person name="Ramos J.L."/>
            <person name="Gallego J.R."/>
            <person name="Llorente I."/>
            <person name="Martins Dos Santos V.A."/>
            <person name="Jensen O.N."/>
            <person name="Pelaez A.I."/>
            <person name="Sanchez J."/>
            <person name="Ferrer M."/>
        </authorList>
    </citation>
    <scope>NUCLEOTIDE SEQUENCE</scope>
</reference>
<evidence type="ECO:0000256" key="1">
    <source>
        <dbReference type="ARBA" id="ARBA00004651"/>
    </source>
</evidence>
<evidence type="ECO:0000256" key="5">
    <source>
        <dbReference type="ARBA" id="ARBA00023136"/>
    </source>
</evidence>
<organism evidence="9">
    <name type="scientific">mine drainage metagenome</name>
    <dbReference type="NCBI Taxonomy" id="410659"/>
    <lineage>
        <taxon>unclassified sequences</taxon>
        <taxon>metagenomes</taxon>
        <taxon>ecological metagenomes</taxon>
    </lineage>
</organism>
<keyword evidence="4 6" id="KW-1133">Transmembrane helix</keyword>
<evidence type="ECO:0000259" key="7">
    <source>
        <dbReference type="Pfam" id="PF02687"/>
    </source>
</evidence>
<dbReference type="EMBL" id="AUZX01013274">
    <property type="protein sequence ID" value="EQD36048.1"/>
    <property type="molecule type" value="Genomic_DNA"/>
</dbReference>
<name>T0YSC8_9ZZZZ</name>
<keyword evidence="5 6" id="KW-0472">Membrane</keyword>
<feature type="transmembrane region" description="Helical" evidence="6">
    <location>
        <begin position="276"/>
        <end position="298"/>
    </location>
</feature>
<evidence type="ECO:0000256" key="4">
    <source>
        <dbReference type="ARBA" id="ARBA00022989"/>
    </source>
</evidence>
<keyword evidence="3 6" id="KW-0812">Transmembrane</keyword>
<dbReference type="PANTHER" id="PTHR30489">
    <property type="entry name" value="LIPOPROTEIN-RELEASING SYSTEM TRANSMEMBRANE PROTEIN LOLE"/>
    <property type="match status" value="1"/>
</dbReference>